<name>A0ABR7F2Y9_9FIRM</name>
<comment type="function">
    <text evidence="2">Catalyzes the formation of N(4)-acetylcytidine (ac(4)C) at the wobble position of elongator tRNA(Met), using acetate and ATP as substrates. First activates an acetate ion to form acetyladenylate (Ac-AMP) and then transfers the acetyl group to tRNA to form ac(4)C34.</text>
</comment>
<keyword evidence="2" id="KW-0067">ATP-binding</keyword>
<feature type="binding site" evidence="2">
    <location>
        <position position="102"/>
    </location>
    <ligand>
        <name>ATP</name>
        <dbReference type="ChEBI" id="CHEBI:30616"/>
    </ligand>
</feature>
<evidence type="ECO:0000313" key="4">
    <source>
        <dbReference type="Proteomes" id="UP000597877"/>
    </source>
</evidence>
<feature type="binding site" evidence="2">
    <location>
        <position position="196"/>
    </location>
    <ligand>
        <name>ATP</name>
        <dbReference type="ChEBI" id="CHEBI:30616"/>
    </ligand>
</feature>
<dbReference type="SUPFAM" id="SSF52374">
    <property type="entry name" value="Nucleotidylyl transferase"/>
    <property type="match status" value="1"/>
</dbReference>
<comment type="subcellular location">
    <subcellularLocation>
        <location evidence="2">Cytoplasm</location>
    </subcellularLocation>
</comment>
<dbReference type="EC" id="6.3.4.-" evidence="2"/>
<dbReference type="InterPro" id="IPR008513">
    <property type="entry name" value="tRNA(Met)_cyd_acetate_ligase"/>
</dbReference>
<dbReference type="InterPro" id="IPR014729">
    <property type="entry name" value="Rossmann-like_a/b/a_fold"/>
</dbReference>
<keyword evidence="2" id="KW-0436">Ligase</keyword>
<evidence type="ECO:0000313" key="3">
    <source>
        <dbReference type="EMBL" id="MBC5667968.1"/>
    </source>
</evidence>
<keyword evidence="2" id="KW-0963">Cytoplasm</keyword>
<accession>A0ABR7F2Y9</accession>
<keyword evidence="1 2" id="KW-0819">tRNA processing</keyword>
<reference evidence="3 4" key="1">
    <citation type="submission" date="2020-08" db="EMBL/GenBank/DDBJ databases">
        <title>Genome public.</title>
        <authorList>
            <person name="Liu C."/>
            <person name="Sun Q."/>
        </authorList>
    </citation>
    <scope>NUCLEOTIDE SEQUENCE [LARGE SCALE GENOMIC DNA]</scope>
    <source>
        <strain evidence="3 4">BX4</strain>
    </source>
</reference>
<organism evidence="3 4">
    <name type="scientific">Eubacterium segne</name>
    <dbReference type="NCBI Taxonomy" id="2763045"/>
    <lineage>
        <taxon>Bacteria</taxon>
        <taxon>Bacillati</taxon>
        <taxon>Bacillota</taxon>
        <taxon>Clostridia</taxon>
        <taxon>Eubacteriales</taxon>
        <taxon>Eubacteriaceae</taxon>
        <taxon>Eubacterium</taxon>
    </lineage>
</organism>
<comment type="catalytic activity">
    <reaction evidence="2">
        <text>cytidine(34) in elongator tRNA(Met) + acetate + ATP = N(4)-acetylcytidine(34) in elongator tRNA(Met) + AMP + diphosphate</text>
        <dbReference type="Rhea" id="RHEA:58144"/>
        <dbReference type="Rhea" id="RHEA-COMP:10693"/>
        <dbReference type="Rhea" id="RHEA-COMP:10694"/>
        <dbReference type="ChEBI" id="CHEBI:30089"/>
        <dbReference type="ChEBI" id="CHEBI:30616"/>
        <dbReference type="ChEBI" id="CHEBI:33019"/>
        <dbReference type="ChEBI" id="CHEBI:74900"/>
        <dbReference type="ChEBI" id="CHEBI:82748"/>
        <dbReference type="ChEBI" id="CHEBI:456215"/>
    </reaction>
</comment>
<dbReference type="Pfam" id="PF05636">
    <property type="entry name" value="HIGH_NTase1"/>
    <property type="match status" value="1"/>
</dbReference>
<dbReference type="PANTHER" id="PTHR37825">
    <property type="entry name" value="TRNA(MET) CYTIDINE ACETATE LIGASE"/>
    <property type="match status" value="1"/>
</dbReference>
<proteinExistence type="inferred from homology"/>
<keyword evidence="2" id="KW-0820">tRNA-binding</keyword>
<comment type="caution">
    <text evidence="3">The sequence shown here is derived from an EMBL/GenBank/DDBJ whole genome shotgun (WGS) entry which is preliminary data.</text>
</comment>
<dbReference type="Gene3D" id="3.40.50.620">
    <property type="entry name" value="HUPs"/>
    <property type="match status" value="1"/>
</dbReference>
<evidence type="ECO:0000256" key="2">
    <source>
        <dbReference type="HAMAP-Rule" id="MF_01539"/>
    </source>
</evidence>
<dbReference type="EMBL" id="JACOOZ010000005">
    <property type="protein sequence ID" value="MBC5667968.1"/>
    <property type="molecule type" value="Genomic_DNA"/>
</dbReference>
<feature type="binding site" evidence="2">
    <location>
        <begin position="7"/>
        <end position="20"/>
    </location>
    <ligand>
        <name>ATP</name>
        <dbReference type="ChEBI" id="CHEBI:30616"/>
    </ligand>
</feature>
<evidence type="ECO:0000256" key="1">
    <source>
        <dbReference type="ARBA" id="ARBA00022694"/>
    </source>
</evidence>
<comment type="similarity">
    <text evidence="2">Belongs to the TmcAL family.</text>
</comment>
<dbReference type="PANTHER" id="PTHR37825:SF1">
    <property type="entry name" value="TRNA(MET) CYTIDINE ACETATE LIGASE"/>
    <property type="match status" value="1"/>
</dbReference>
<dbReference type="HAMAP" id="MF_01539">
    <property type="entry name" value="TmcAL"/>
    <property type="match status" value="1"/>
</dbReference>
<dbReference type="RefSeq" id="WP_118588649.1">
    <property type="nucleotide sequence ID" value="NZ_JACOOZ010000005.1"/>
</dbReference>
<gene>
    <name evidence="2" type="primary">tmcAL</name>
    <name evidence="3" type="ORF">H8S00_08245</name>
</gene>
<comment type="caution">
    <text evidence="2">Lacks conserved residue(s) required for the propagation of feature annotation.</text>
</comment>
<keyword evidence="2" id="KW-0547">Nucleotide-binding</keyword>
<keyword evidence="4" id="KW-1185">Reference proteome</keyword>
<dbReference type="Proteomes" id="UP000597877">
    <property type="component" value="Unassembled WGS sequence"/>
</dbReference>
<sequence length="409" mass="46189">MKTAGIIAEFNPFHNGHKYLIDTVRQKTGAENIVILCSGNFVQRGLPAIFDKSLRSKTAIENGADVVFELPVCYSTASAETFATSSVSFFNKLNSIDYLCFGCETENTKLLEEIAHVLADEPTEYRDSLLENLKSGMTFPKARGISLKKYMLSKNPAIIQEDFDNIISSSNNILAIEYLKALYKTSSKIKAFFIKRQGAGYNDTNINMEFASASGIRNALSDNHTPDLSSVIPANSLSLYSKAEPIFLKHFSEILGYILLQESDFTKYSDVSDFLSNRINNLKGNYTGYEDFISMLQSKNYTYAGISRCLCHILLGITKADMDYFKDNDYLKFGRLLAFRKDSGVLSAIKNNSNINLISKFSDYYSVCDDFDRKILDINIKADSIYRMVYANKYKKELSTEFNRKIIIQ</sequence>
<feature type="binding site" evidence="2">
    <location>
        <position position="171"/>
    </location>
    <ligand>
        <name>ATP</name>
        <dbReference type="ChEBI" id="CHEBI:30616"/>
    </ligand>
</feature>
<keyword evidence="2" id="KW-0694">RNA-binding</keyword>
<protein>
    <recommendedName>
        <fullName evidence="2">tRNA(Met) cytidine acetate ligase</fullName>
        <ecNumber evidence="2">6.3.4.-</ecNumber>
    </recommendedName>
</protein>